<dbReference type="GeneID" id="54979027"/>
<proteinExistence type="predicted"/>
<name>A0A1L7DQI3_9CAUD</name>
<sequence>MEAILKITRRTAKLAALLHVQALRKTVKQAHARTELHSRAVEFHADSLTNACKAERRAAIRAKDIEDAARTEASLIGHTL</sequence>
<evidence type="ECO:0000313" key="1">
    <source>
        <dbReference type="EMBL" id="APU00325.1"/>
    </source>
</evidence>
<reference evidence="1 2" key="1">
    <citation type="submission" date="2016-12" db="EMBL/GenBank/DDBJ databases">
        <title>Isolation, Whole Genome Sequencing Analysis of a Novel Lytic Bacteriophage RS-PII-1 infecting Ralstonia solanacearum.</title>
        <authorList>
            <person name="Su J."/>
            <person name="Liu J."/>
            <person name="Yu H."/>
            <person name="Guo Z."/>
            <person name="Sun H."/>
            <person name="Fan G."/>
            <person name="Gu G."/>
            <person name="Wang G."/>
        </authorList>
    </citation>
    <scope>NUCLEOTIDE SEQUENCE [LARGE SCALE GENOMIC DNA]</scope>
</reference>
<organism evidence="1 2">
    <name type="scientific">Ralstonia phage RS-PII-1</name>
    <dbReference type="NCBI Taxonomy" id="1932892"/>
    <lineage>
        <taxon>Viruses</taxon>
        <taxon>Duplodnaviria</taxon>
        <taxon>Heunggongvirae</taxon>
        <taxon>Uroviricota</taxon>
        <taxon>Caudoviricetes</taxon>
        <taxon>Autographivirales</taxon>
        <taxon>Autonotataviridae</taxon>
        <taxon>Sukuvirus</taxon>
        <taxon>Sukuvirus RSPII1</taxon>
    </lineage>
</organism>
<keyword evidence="2" id="KW-1185">Reference proteome</keyword>
<accession>A0A1L7DQI3</accession>
<dbReference type="KEGG" id="vg:54979027"/>
<dbReference type="Proteomes" id="UP000222868">
    <property type="component" value="Segment"/>
</dbReference>
<dbReference type="EMBL" id="KY316062">
    <property type="protein sequence ID" value="APU00325.1"/>
    <property type="molecule type" value="Genomic_DNA"/>
</dbReference>
<protein>
    <submittedName>
        <fullName evidence="1">Uncharacterized protein</fullName>
    </submittedName>
</protein>
<dbReference type="RefSeq" id="YP_009788893.1">
    <property type="nucleotide sequence ID" value="NC_047804.1"/>
</dbReference>
<evidence type="ECO:0000313" key="2">
    <source>
        <dbReference type="Proteomes" id="UP000222868"/>
    </source>
</evidence>